<sequence length="113" mass="13006">MGRKECTVDKWTRQVAIEVADKLELPRGCMLGCGGDWMGGLGDGLDRFDTSNRKLTDTERSSLFMQTKLSSLMMIALEGPETFQNEDLEFLCNKFRDMKERRISLCELKDLRF</sequence>
<evidence type="ECO:0000313" key="2">
    <source>
        <dbReference type="Proteomes" id="UP000828390"/>
    </source>
</evidence>
<name>A0A9D4CWW4_DREPO</name>
<comment type="caution">
    <text evidence="1">The sequence shown here is derived from an EMBL/GenBank/DDBJ whole genome shotgun (WGS) entry which is preliminary data.</text>
</comment>
<proteinExistence type="predicted"/>
<dbReference type="AlphaFoldDB" id="A0A9D4CWW4"/>
<protein>
    <submittedName>
        <fullName evidence="1">Uncharacterized protein</fullName>
    </submittedName>
</protein>
<reference evidence="1" key="1">
    <citation type="journal article" date="2019" name="bioRxiv">
        <title>The Genome of the Zebra Mussel, Dreissena polymorpha: A Resource for Invasive Species Research.</title>
        <authorList>
            <person name="McCartney M.A."/>
            <person name="Auch B."/>
            <person name="Kono T."/>
            <person name="Mallez S."/>
            <person name="Zhang Y."/>
            <person name="Obille A."/>
            <person name="Becker A."/>
            <person name="Abrahante J.E."/>
            <person name="Garbe J."/>
            <person name="Badalamenti J.P."/>
            <person name="Herman A."/>
            <person name="Mangelson H."/>
            <person name="Liachko I."/>
            <person name="Sullivan S."/>
            <person name="Sone E.D."/>
            <person name="Koren S."/>
            <person name="Silverstein K.A.T."/>
            <person name="Beckman K.B."/>
            <person name="Gohl D.M."/>
        </authorList>
    </citation>
    <scope>NUCLEOTIDE SEQUENCE</scope>
    <source>
        <strain evidence="1">Duluth1</strain>
        <tissue evidence="1">Whole animal</tissue>
    </source>
</reference>
<evidence type="ECO:0000313" key="1">
    <source>
        <dbReference type="EMBL" id="KAH3733992.1"/>
    </source>
</evidence>
<keyword evidence="2" id="KW-1185">Reference proteome</keyword>
<reference evidence="1" key="2">
    <citation type="submission" date="2020-11" db="EMBL/GenBank/DDBJ databases">
        <authorList>
            <person name="McCartney M.A."/>
            <person name="Auch B."/>
            <person name="Kono T."/>
            <person name="Mallez S."/>
            <person name="Becker A."/>
            <person name="Gohl D.M."/>
            <person name="Silverstein K.A.T."/>
            <person name="Koren S."/>
            <person name="Bechman K.B."/>
            <person name="Herman A."/>
            <person name="Abrahante J.E."/>
            <person name="Garbe J."/>
        </authorList>
    </citation>
    <scope>NUCLEOTIDE SEQUENCE</scope>
    <source>
        <strain evidence="1">Duluth1</strain>
        <tissue evidence="1">Whole animal</tissue>
    </source>
</reference>
<dbReference type="Proteomes" id="UP000828390">
    <property type="component" value="Unassembled WGS sequence"/>
</dbReference>
<accession>A0A9D4CWW4</accession>
<gene>
    <name evidence="1" type="ORF">DPMN_040431</name>
</gene>
<organism evidence="1 2">
    <name type="scientific">Dreissena polymorpha</name>
    <name type="common">Zebra mussel</name>
    <name type="synonym">Mytilus polymorpha</name>
    <dbReference type="NCBI Taxonomy" id="45954"/>
    <lineage>
        <taxon>Eukaryota</taxon>
        <taxon>Metazoa</taxon>
        <taxon>Spiralia</taxon>
        <taxon>Lophotrochozoa</taxon>
        <taxon>Mollusca</taxon>
        <taxon>Bivalvia</taxon>
        <taxon>Autobranchia</taxon>
        <taxon>Heteroconchia</taxon>
        <taxon>Euheterodonta</taxon>
        <taxon>Imparidentia</taxon>
        <taxon>Neoheterodontei</taxon>
        <taxon>Myida</taxon>
        <taxon>Dreissenoidea</taxon>
        <taxon>Dreissenidae</taxon>
        <taxon>Dreissena</taxon>
    </lineage>
</organism>
<dbReference type="EMBL" id="JAIWYP010000011">
    <property type="protein sequence ID" value="KAH3733992.1"/>
    <property type="molecule type" value="Genomic_DNA"/>
</dbReference>